<evidence type="ECO:0000313" key="4">
    <source>
        <dbReference type="Proteomes" id="UP000182248"/>
    </source>
</evidence>
<name>A0A1K1LLI4_9FLAO</name>
<dbReference type="Pfam" id="PF13354">
    <property type="entry name" value="Beta-lactamase2"/>
    <property type="match status" value="1"/>
</dbReference>
<protein>
    <submittedName>
        <fullName evidence="3">Beta-lactamase enzyme family protein</fullName>
    </submittedName>
</protein>
<feature type="domain" description="Beta-lactamase class A catalytic" evidence="2">
    <location>
        <begin position="81"/>
        <end position="342"/>
    </location>
</feature>
<evidence type="ECO:0000256" key="1">
    <source>
        <dbReference type="SAM" id="SignalP"/>
    </source>
</evidence>
<proteinExistence type="predicted"/>
<dbReference type="GO" id="GO:0030655">
    <property type="term" value="P:beta-lactam antibiotic catabolic process"/>
    <property type="evidence" value="ECO:0007669"/>
    <property type="project" value="InterPro"/>
</dbReference>
<gene>
    <name evidence="3" type="ORF">SAMN02927921_00053</name>
</gene>
<dbReference type="PROSITE" id="PS51257">
    <property type="entry name" value="PROKAR_LIPOPROTEIN"/>
    <property type="match status" value="1"/>
</dbReference>
<sequence length="391" mass="44983">MLVIMFRLLYCVLLLSLVACKKTSKTDVTTPIRTALAAELPEIQRIMDDPESHGVQVVFSRITYDPSGKPVFDDFFYRAKDSLYFYPASTVKFPMAILAMERIKEKKWMNRNTRFFLEEEKEETTVAEAVRQIFAVSDNRAFNRLYEFLGTDYVNQKMKDKGLQPFRLSHRLSVEHAADIATKPIVAYKNDTTLVQLFSSYNSAPDTLDLREVSKGKGYIKDSVLVEGPMDFSLKNYYPVKTLHNTMKRLIFPQLYPEKHQFDLRAEDRKFLLYAMKATPEEAGYDALKYPESYDRFFLFGDTVATIPENLEIYNKVGYAYGTLTDCAYIKDKESGVEFILTATVTVNDNGILNDGVYAYKEKGLPFLAELGRQIYHNELLAISANRNHLK</sequence>
<dbReference type="AlphaFoldDB" id="A0A1K1LLI4"/>
<dbReference type="EMBL" id="FPJE01000001">
    <property type="protein sequence ID" value="SFW11757.1"/>
    <property type="molecule type" value="Genomic_DNA"/>
</dbReference>
<dbReference type="GO" id="GO:0008800">
    <property type="term" value="F:beta-lactamase activity"/>
    <property type="evidence" value="ECO:0007669"/>
    <property type="project" value="InterPro"/>
</dbReference>
<organism evidence="3 4">
    <name type="scientific">Sinomicrobium oceani</name>
    <dbReference type="NCBI Taxonomy" id="1150368"/>
    <lineage>
        <taxon>Bacteria</taxon>
        <taxon>Pseudomonadati</taxon>
        <taxon>Bacteroidota</taxon>
        <taxon>Flavobacteriia</taxon>
        <taxon>Flavobacteriales</taxon>
        <taxon>Flavobacteriaceae</taxon>
        <taxon>Sinomicrobium</taxon>
    </lineage>
</organism>
<feature type="signal peptide" evidence="1">
    <location>
        <begin position="1"/>
        <end position="21"/>
    </location>
</feature>
<keyword evidence="4" id="KW-1185">Reference proteome</keyword>
<evidence type="ECO:0000313" key="3">
    <source>
        <dbReference type="EMBL" id="SFW11757.1"/>
    </source>
</evidence>
<dbReference type="InterPro" id="IPR012338">
    <property type="entry name" value="Beta-lactam/transpept-like"/>
</dbReference>
<feature type="chain" id="PRO_5009665178" evidence="1">
    <location>
        <begin position="22"/>
        <end position="391"/>
    </location>
</feature>
<dbReference type="InterPro" id="IPR045155">
    <property type="entry name" value="Beta-lactam_cat"/>
</dbReference>
<dbReference type="Gene3D" id="3.40.710.10">
    <property type="entry name" value="DD-peptidase/beta-lactamase superfamily"/>
    <property type="match status" value="1"/>
</dbReference>
<keyword evidence="1" id="KW-0732">Signal</keyword>
<dbReference type="STRING" id="1150368.SAMN02927921_00053"/>
<dbReference type="SUPFAM" id="SSF56601">
    <property type="entry name" value="beta-lactamase/transpeptidase-like"/>
    <property type="match status" value="1"/>
</dbReference>
<reference evidence="3 4" key="1">
    <citation type="submission" date="2016-11" db="EMBL/GenBank/DDBJ databases">
        <authorList>
            <person name="Jaros S."/>
            <person name="Januszkiewicz K."/>
            <person name="Wedrychowicz H."/>
        </authorList>
    </citation>
    <scope>NUCLEOTIDE SEQUENCE [LARGE SCALE GENOMIC DNA]</scope>
    <source>
        <strain evidence="3 4">CGMCC 1.12145</strain>
    </source>
</reference>
<dbReference type="OrthoDB" id="1884322at2"/>
<dbReference type="Proteomes" id="UP000182248">
    <property type="component" value="Unassembled WGS sequence"/>
</dbReference>
<accession>A0A1K1LLI4</accession>
<evidence type="ECO:0000259" key="2">
    <source>
        <dbReference type="Pfam" id="PF13354"/>
    </source>
</evidence>